<comment type="caution">
    <text evidence="2">The sequence shown here is derived from an EMBL/GenBank/DDBJ whole genome shotgun (WGS) entry which is preliminary data.</text>
</comment>
<accession>A0A559K4W3</accession>
<keyword evidence="1" id="KW-0472">Membrane</keyword>
<keyword evidence="3" id="KW-1185">Reference proteome</keyword>
<name>A0A559K4W3_9BACL</name>
<evidence type="ECO:0000313" key="2">
    <source>
        <dbReference type="EMBL" id="TVY07123.1"/>
    </source>
</evidence>
<gene>
    <name evidence="2" type="ORF">FPZ49_25365</name>
</gene>
<dbReference type="AlphaFoldDB" id="A0A559K4W3"/>
<feature type="transmembrane region" description="Helical" evidence="1">
    <location>
        <begin position="36"/>
        <end position="53"/>
    </location>
</feature>
<keyword evidence="1" id="KW-1133">Transmembrane helix</keyword>
<protein>
    <submittedName>
        <fullName evidence="2">Uncharacterized protein</fullName>
    </submittedName>
</protein>
<feature type="transmembrane region" description="Helical" evidence="1">
    <location>
        <begin position="98"/>
        <end position="116"/>
    </location>
</feature>
<organism evidence="2 3">
    <name type="scientific">Paenibacillus cremeus</name>
    <dbReference type="NCBI Taxonomy" id="2163881"/>
    <lineage>
        <taxon>Bacteria</taxon>
        <taxon>Bacillati</taxon>
        <taxon>Bacillota</taxon>
        <taxon>Bacilli</taxon>
        <taxon>Bacillales</taxon>
        <taxon>Paenibacillaceae</taxon>
        <taxon>Paenibacillus</taxon>
    </lineage>
</organism>
<sequence length="126" mass="14629">MILSLSTALSMDHSIGVPPIDLYDTNIYPWLTLSELPTWGMYPISGYLFIYFYDKWKINGLGIPFYVFGWTLLGTAFEALSTAFGVFIYKGWSLKYSFLVYLIVQLMIVAVFRILMNEFHRAKEKK</sequence>
<feature type="transmembrane region" description="Helical" evidence="1">
    <location>
        <begin position="65"/>
        <end position="92"/>
    </location>
</feature>
<evidence type="ECO:0000313" key="3">
    <source>
        <dbReference type="Proteomes" id="UP000317036"/>
    </source>
</evidence>
<proteinExistence type="predicted"/>
<dbReference type="EMBL" id="VNJI01000042">
    <property type="protein sequence ID" value="TVY07123.1"/>
    <property type="molecule type" value="Genomic_DNA"/>
</dbReference>
<evidence type="ECO:0000256" key="1">
    <source>
        <dbReference type="SAM" id="Phobius"/>
    </source>
</evidence>
<dbReference type="Proteomes" id="UP000317036">
    <property type="component" value="Unassembled WGS sequence"/>
</dbReference>
<reference evidence="2 3" key="1">
    <citation type="submission" date="2019-07" db="EMBL/GenBank/DDBJ databases">
        <authorList>
            <person name="Kim J."/>
        </authorList>
    </citation>
    <scope>NUCLEOTIDE SEQUENCE [LARGE SCALE GENOMIC DNA]</scope>
    <source>
        <strain evidence="2 3">JC52</strain>
    </source>
</reference>
<keyword evidence="1" id="KW-0812">Transmembrane</keyword>